<dbReference type="RefSeq" id="WP_202626725.1">
    <property type="nucleotide sequence ID" value="NZ_BLJN01000002.1"/>
</dbReference>
<dbReference type="Gene3D" id="1.20.1250.20">
    <property type="entry name" value="MFS general substrate transporter like domains"/>
    <property type="match status" value="1"/>
</dbReference>
<proteinExistence type="predicted"/>
<feature type="transmembrane region" description="Helical" evidence="4">
    <location>
        <begin position="296"/>
        <end position="317"/>
    </location>
</feature>
<feature type="transmembrane region" description="Helical" evidence="4">
    <location>
        <begin position="26"/>
        <end position="48"/>
    </location>
</feature>
<feature type="transmembrane region" description="Helical" evidence="4">
    <location>
        <begin position="60"/>
        <end position="81"/>
    </location>
</feature>
<gene>
    <name evidence="6" type="ORF">GCM10011487_24270</name>
</gene>
<accession>A0A829YAW3</accession>
<feature type="transmembrane region" description="Helical" evidence="4">
    <location>
        <begin position="270"/>
        <end position="289"/>
    </location>
</feature>
<dbReference type="SUPFAM" id="SSF103473">
    <property type="entry name" value="MFS general substrate transporter"/>
    <property type="match status" value="1"/>
</dbReference>
<evidence type="ECO:0000313" key="6">
    <source>
        <dbReference type="EMBL" id="GFE80427.1"/>
    </source>
</evidence>
<feature type="transmembrane region" description="Helical" evidence="4">
    <location>
        <begin position="360"/>
        <end position="381"/>
    </location>
</feature>
<dbReference type="GO" id="GO:0022857">
    <property type="term" value="F:transmembrane transporter activity"/>
    <property type="evidence" value="ECO:0007669"/>
    <property type="project" value="InterPro"/>
</dbReference>
<feature type="transmembrane region" description="Helical" evidence="4">
    <location>
        <begin position="323"/>
        <end position="348"/>
    </location>
</feature>
<dbReference type="PROSITE" id="PS50850">
    <property type="entry name" value="MFS"/>
    <property type="match status" value="1"/>
</dbReference>
<dbReference type="Proteomes" id="UP000445000">
    <property type="component" value="Unassembled WGS sequence"/>
</dbReference>
<dbReference type="CDD" id="cd17355">
    <property type="entry name" value="MFS_YcxA_like"/>
    <property type="match status" value="1"/>
</dbReference>
<dbReference type="PANTHER" id="PTHR11360:SF284">
    <property type="entry name" value="EG:103B4.3 PROTEIN-RELATED"/>
    <property type="match status" value="1"/>
</dbReference>
<feature type="transmembrane region" description="Helical" evidence="4">
    <location>
        <begin position="117"/>
        <end position="138"/>
    </location>
</feature>
<evidence type="ECO:0000256" key="2">
    <source>
        <dbReference type="ARBA" id="ARBA00022989"/>
    </source>
</evidence>
<keyword evidence="1 4" id="KW-0812">Transmembrane</keyword>
<name>A0A829YAW3_9GAMM</name>
<dbReference type="Pfam" id="PF07690">
    <property type="entry name" value="MFS_1"/>
    <property type="match status" value="1"/>
</dbReference>
<evidence type="ECO:0000256" key="4">
    <source>
        <dbReference type="SAM" id="Phobius"/>
    </source>
</evidence>
<dbReference type="InterPro" id="IPR036259">
    <property type="entry name" value="MFS_trans_sf"/>
</dbReference>
<evidence type="ECO:0000256" key="1">
    <source>
        <dbReference type="ARBA" id="ARBA00022692"/>
    </source>
</evidence>
<sequence length="432" mass="45270">MTAGASRADTTSARPASEFKRGSKPLVAALLGVACGASPLPFNVLPLVMGPIHKEFGWDFASVSAGVTIFGLIASLLAPVFGGLADRFGVRPVALLSLFLFGLMFGSFYFLPGSLGGYFLFWAALGAIGIGSTPVTWSRAVSLWFNRNRGLALGIMLLGTSLAALVVPQIAQRAIAAGGWRMAFPVVALLPILVALPIGYLWFREPRADERPAGVGGADGKVAGITLAQAARGYRFWVLLGSILMIAFAYGGAHIHIAQIVGLHGFSAQVAASVLGVVAIGILTGRLLVGFLFDRFWAPGVAFPALLLPALACYLLMGTDTSLPLVMTGAFLLGFAAGAESDVIAFLAAKYFGMAHYGRIYGVLYMPFGIGSAISPIIYGIVRDRTGGYDPMLLVAMVLFAVGGAMLLALGRYNDRFAEPNSDADPELVRAS</sequence>
<dbReference type="AlphaFoldDB" id="A0A829YAW3"/>
<comment type="caution">
    <text evidence="6">The sequence shown here is derived from an EMBL/GenBank/DDBJ whole genome shotgun (WGS) entry which is preliminary data.</text>
</comment>
<evidence type="ECO:0000259" key="5">
    <source>
        <dbReference type="PROSITE" id="PS50850"/>
    </source>
</evidence>
<feature type="transmembrane region" description="Helical" evidence="4">
    <location>
        <begin position="393"/>
        <end position="411"/>
    </location>
</feature>
<keyword evidence="2 4" id="KW-1133">Transmembrane helix</keyword>
<reference evidence="7" key="1">
    <citation type="submission" date="2020-01" db="EMBL/GenBank/DDBJ databases">
        <title>'Steroidobacter agaridevorans' sp. nov., agar-degrading bacteria isolated from rhizosphere soils.</title>
        <authorList>
            <person name="Ikenaga M."/>
            <person name="Kataoka M."/>
            <person name="Murouchi A."/>
            <person name="Katsuragi S."/>
            <person name="Sakai M."/>
        </authorList>
    </citation>
    <scope>NUCLEOTIDE SEQUENCE [LARGE SCALE GENOMIC DNA]</scope>
    <source>
        <strain evidence="7">YU21-B</strain>
    </source>
</reference>
<feature type="transmembrane region" description="Helical" evidence="4">
    <location>
        <begin position="150"/>
        <end position="171"/>
    </location>
</feature>
<keyword evidence="7" id="KW-1185">Reference proteome</keyword>
<feature type="transmembrane region" description="Helical" evidence="4">
    <location>
        <begin position="236"/>
        <end position="258"/>
    </location>
</feature>
<dbReference type="PANTHER" id="PTHR11360">
    <property type="entry name" value="MONOCARBOXYLATE TRANSPORTER"/>
    <property type="match status" value="1"/>
</dbReference>
<dbReference type="InterPro" id="IPR011701">
    <property type="entry name" value="MFS"/>
</dbReference>
<dbReference type="InterPro" id="IPR020846">
    <property type="entry name" value="MFS_dom"/>
</dbReference>
<dbReference type="PROSITE" id="PS51257">
    <property type="entry name" value="PROKAR_LIPOPROTEIN"/>
    <property type="match status" value="1"/>
</dbReference>
<keyword evidence="3 4" id="KW-0472">Membrane</keyword>
<evidence type="ECO:0000256" key="3">
    <source>
        <dbReference type="ARBA" id="ARBA00023136"/>
    </source>
</evidence>
<evidence type="ECO:0000313" key="7">
    <source>
        <dbReference type="Proteomes" id="UP000445000"/>
    </source>
</evidence>
<feature type="domain" description="Major facilitator superfamily (MFS) profile" evidence="5">
    <location>
        <begin position="27"/>
        <end position="415"/>
    </location>
</feature>
<protein>
    <submittedName>
        <fullName evidence="6">MFS transporter</fullName>
    </submittedName>
</protein>
<dbReference type="InterPro" id="IPR050327">
    <property type="entry name" value="Proton-linked_MCT"/>
</dbReference>
<dbReference type="EMBL" id="BLJN01000002">
    <property type="protein sequence ID" value="GFE80427.1"/>
    <property type="molecule type" value="Genomic_DNA"/>
</dbReference>
<feature type="transmembrane region" description="Helical" evidence="4">
    <location>
        <begin position="93"/>
        <end position="111"/>
    </location>
</feature>
<feature type="transmembrane region" description="Helical" evidence="4">
    <location>
        <begin position="183"/>
        <end position="203"/>
    </location>
</feature>
<organism evidence="6 7">
    <name type="scientific">Steroidobacter agaridevorans</name>
    <dbReference type="NCBI Taxonomy" id="2695856"/>
    <lineage>
        <taxon>Bacteria</taxon>
        <taxon>Pseudomonadati</taxon>
        <taxon>Pseudomonadota</taxon>
        <taxon>Gammaproteobacteria</taxon>
        <taxon>Steroidobacterales</taxon>
        <taxon>Steroidobacteraceae</taxon>
        <taxon>Steroidobacter</taxon>
    </lineage>
</organism>